<dbReference type="Proteomes" id="UP001164746">
    <property type="component" value="Chromosome 16"/>
</dbReference>
<keyword evidence="2" id="KW-1185">Reference proteome</keyword>
<gene>
    <name evidence="1" type="ORF">MAR_003204</name>
</gene>
<name>A0ABY7GEL2_MYAAR</name>
<evidence type="ECO:0000313" key="1">
    <source>
        <dbReference type="EMBL" id="WAR29636.1"/>
    </source>
</evidence>
<evidence type="ECO:0000313" key="2">
    <source>
        <dbReference type="Proteomes" id="UP001164746"/>
    </source>
</evidence>
<proteinExistence type="predicted"/>
<dbReference type="EMBL" id="CP111027">
    <property type="protein sequence ID" value="WAR29636.1"/>
    <property type="molecule type" value="Genomic_DNA"/>
</dbReference>
<protein>
    <submittedName>
        <fullName evidence="1">Uncharacterized protein</fullName>
    </submittedName>
</protein>
<accession>A0ABY7GEL2</accession>
<reference evidence="1" key="1">
    <citation type="submission" date="2022-11" db="EMBL/GenBank/DDBJ databases">
        <title>Centuries of genome instability and evolution in soft-shell clam transmissible cancer (bioRxiv).</title>
        <authorList>
            <person name="Hart S.F.M."/>
            <person name="Yonemitsu M.A."/>
            <person name="Giersch R.M."/>
            <person name="Beal B.F."/>
            <person name="Arriagada G."/>
            <person name="Davis B.W."/>
            <person name="Ostrander E.A."/>
            <person name="Goff S.P."/>
            <person name="Metzger M.J."/>
        </authorList>
    </citation>
    <scope>NUCLEOTIDE SEQUENCE</scope>
    <source>
        <strain evidence="1">MELC-2E11</strain>
        <tissue evidence="1">Siphon/mantle</tissue>
    </source>
</reference>
<sequence length="219" mass="25225">MEQSLMEEQALKCVNGIRETEQINNLKPNEILQVLEEFKELKVTVAGLRDEKEVMEVKINNLTENLKACDGKIGYLFKVIENKGNKTCQEAGAIGRFVNFWRKNSEPSVCHSKNEHQSVFEKFRDKFGLQDVRNHDSDPEVIFVLRTSSIRVEDEATAAVADYSEDQCSRVVLVLFYRTHQPISKINGGKASYYQHPSIQKTFHIVYHENDERSKCILI</sequence>
<organism evidence="1 2">
    <name type="scientific">Mya arenaria</name>
    <name type="common">Soft-shell clam</name>
    <dbReference type="NCBI Taxonomy" id="6604"/>
    <lineage>
        <taxon>Eukaryota</taxon>
        <taxon>Metazoa</taxon>
        <taxon>Spiralia</taxon>
        <taxon>Lophotrochozoa</taxon>
        <taxon>Mollusca</taxon>
        <taxon>Bivalvia</taxon>
        <taxon>Autobranchia</taxon>
        <taxon>Heteroconchia</taxon>
        <taxon>Euheterodonta</taxon>
        <taxon>Imparidentia</taxon>
        <taxon>Neoheterodontei</taxon>
        <taxon>Myida</taxon>
        <taxon>Myoidea</taxon>
        <taxon>Myidae</taxon>
        <taxon>Mya</taxon>
    </lineage>
</organism>